<dbReference type="InterPro" id="IPR003582">
    <property type="entry name" value="ShKT_dom"/>
</dbReference>
<protein>
    <submittedName>
        <fullName evidence="2">(salmon louse) hypothetical protein</fullName>
    </submittedName>
</protein>
<gene>
    <name evidence="2" type="ORF">LSAA_4841</name>
</gene>
<sequence length="428" mass="49220">MRSTIASLFICSTFCVAQRFITESSCEDRNSTECQIFVKEYPSYCFNPSNHHPCAESCGVCKAKCKDYHSACMRDAKILCFDGRDYHCPKMCGNCNVCEDLVHSSLCRKSQDRCKEDPNIRYSCRKTCKICSDDQLCNDAMPDVAYSCSLFERKGYCIHPMYSETMKKMCRKTCCTFCVAQRFITESSCEDRNSTECQIFVKEYPSYCFNPSNHHPCAESCGVCKAKCKDYHSACMRDAKILCFDGRDYHCPKMCGNCNVCEDLVHSSLCRKSQDRCKEDPNIRYSCRKTCKICKSSCEDRNSTEGQIFVKEYPSYCFNPSNHHPCAESCGVCKAKCKDYHSALCEDLVHSSLCRKKSQDRCKEDPNIRYSCRKTCKICSDDQLCNDAMPDVAYSCSLFERKGYCMNPMYSETMKKMCRKTCWLKLQQ</sequence>
<proteinExistence type="predicted"/>
<dbReference type="Proteomes" id="UP000675881">
    <property type="component" value="Chromosome 14"/>
</dbReference>
<dbReference type="Gene3D" id="1.10.10.1940">
    <property type="match status" value="1"/>
</dbReference>
<dbReference type="SMART" id="SM00254">
    <property type="entry name" value="ShKT"/>
    <property type="match status" value="10"/>
</dbReference>
<evidence type="ECO:0000256" key="1">
    <source>
        <dbReference type="PROSITE-ProRule" id="PRU01005"/>
    </source>
</evidence>
<accession>A0A7R8H3Q5</accession>
<name>A0A7R8H3Q5_LEPSM</name>
<dbReference type="EMBL" id="HG994593">
    <property type="protein sequence ID" value="CAF2835425.1"/>
    <property type="molecule type" value="Genomic_DNA"/>
</dbReference>
<dbReference type="PROSITE" id="PS51670">
    <property type="entry name" value="SHKT"/>
    <property type="match status" value="1"/>
</dbReference>
<comment type="caution">
    <text evidence="1">Lacks conserved residue(s) required for the propagation of feature annotation.</text>
</comment>
<evidence type="ECO:0000313" key="3">
    <source>
        <dbReference type="Proteomes" id="UP000675881"/>
    </source>
</evidence>
<dbReference type="PANTHER" id="PTHR21724">
    <property type="entry name" value="SHKT DOMAIN-CONTAINING PROTEIN"/>
    <property type="match status" value="1"/>
</dbReference>
<dbReference type="PANTHER" id="PTHR21724:SF109">
    <property type="entry name" value="SHKT DOMAIN-CONTAINING PROTEIN"/>
    <property type="match status" value="1"/>
</dbReference>
<dbReference type="AlphaFoldDB" id="A0A7R8H3Q5"/>
<organism evidence="2 3">
    <name type="scientific">Lepeophtheirus salmonis</name>
    <name type="common">Salmon louse</name>
    <name type="synonym">Caligus salmonis</name>
    <dbReference type="NCBI Taxonomy" id="72036"/>
    <lineage>
        <taxon>Eukaryota</taxon>
        <taxon>Metazoa</taxon>
        <taxon>Ecdysozoa</taxon>
        <taxon>Arthropoda</taxon>
        <taxon>Crustacea</taxon>
        <taxon>Multicrustacea</taxon>
        <taxon>Hexanauplia</taxon>
        <taxon>Copepoda</taxon>
        <taxon>Siphonostomatoida</taxon>
        <taxon>Caligidae</taxon>
        <taxon>Lepeophtheirus</taxon>
    </lineage>
</organism>
<reference evidence="2" key="1">
    <citation type="submission" date="2021-02" db="EMBL/GenBank/DDBJ databases">
        <authorList>
            <person name="Bekaert M."/>
        </authorList>
    </citation>
    <scope>NUCLEOTIDE SEQUENCE</scope>
    <source>
        <strain evidence="2">IoA-00</strain>
    </source>
</reference>
<evidence type="ECO:0000313" key="2">
    <source>
        <dbReference type="EMBL" id="CAF2835425.1"/>
    </source>
</evidence>
<keyword evidence="3" id="KW-1185">Reference proteome</keyword>